<sequence>MRNYNGSWRRMTRYDLSAGQWIIVFVFISAVAVVLFFAIFIRSILRWKVIRGLRDGIFYSNRYYMNELPKFAKKLILTEAERERQLRVVPQVGADLGIGAPGTEWEGVHFKTSIAKSYKVIEEAAKTRIPSLECKPGKTVSSYISEIQEYFPTLPRTTCEQYIDFYERACFTKEQFTVAEYRRFVNTVLHLIQHIEHDPCINTNSEMVM</sequence>
<feature type="transmembrane region" description="Helical" evidence="10">
    <location>
        <begin position="20"/>
        <end position="41"/>
    </location>
</feature>
<keyword evidence="6 10" id="KW-1133">Transmembrane helix</keyword>
<evidence type="ECO:0000256" key="5">
    <source>
        <dbReference type="ARBA" id="ARBA00022692"/>
    </source>
</evidence>
<dbReference type="EMBL" id="JANCYU010000018">
    <property type="protein sequence ID" value="KAK4523667.1"/>
    <property type="molecule type" value="Genomic_DNA"/>
</dbReference>
<evidence type="ECO:0008006" key="13">
    <source>
        <dbReference type="Google" id="ProtNLM"/>
    </source>
</evidence>
<evidence type="ECO:0000256" key="8">
    <source>
        <dbReference type="ARBA" id="ARBA00023128"/>
    </source>
</evidence>
<evidence type="ECO:0000256" key="6">
    <source>
        <dbReference type="ARBA" id="ARBA00022989"/>
    </source>
</evidence>
<reference evidence="11 12" key="1">
    <citation type="submission" date="2022-07" db="EMBL/GenBank/DDBJ databases">
        <title>Genome-wide signatures of adaptation to extreme environments.</title>
        <authorList>
            <person name="Cho C.H."/>
            <person name="Yoon H.S."/>
        </authorList>
    </citation>
    <scope>NUCLEOTIDE SEQUENCE [LARGE SCALE GENOMIC DNA]</scope>
    <source>
        <strain evidence="11 12">108.79 E11</strain>
    </source>
</reference>
<protein>
    <recommendedName>
        <fullName evidence="13">Defect at low temperature protein 1</fullName>
    </recommendedName>
</protein>
<gene>
    <name evidence="11" type="ORF">GAYE_PCTG71G1563</name>
</gene>
<accession>A0AAV9I8N3</accession>
<dbReference type="GO" id="GO:0005794">
    <property type="term" value="C:Golgi apparatus"/>
    <property type="evidence" value="ECO:0007669"/>
    <property type="project" value="UniProtKB-SubCell"/>
</dbReference>
<evidence type="ECO:0000256" key="4">
    <source>
        <dbReference type="ARBA" id="ARBA00004555"/>
    </source>
</evidence>
<dbReference type="AlphaFoldDB" id="A0AAV9I8N3"/>
<evidence type="ECO:0000313" key="12">
    <source>
        <dbReference type="Proteomes" id="UP001300502"/>
    </source>
</evidence>
<keyword evidence="5 10" id="KW-0812">Transmembrane</keyword>
<evidence type="ECO:0000256" key="3">
    <source>
        <dbReference type="ARBA" id="ARBA00004173"/>
    </source>
</evidence>
<dbReference type="GO" id="GO:0005739">
    <property type="term" value="C:mitochondrion"/>
    <property type="evidence" value="ECO:0007669"/>
    <property type="project" value="UniProtKB-SubCell"/>
</dbReference>
<evidence type="ECO:0000256" key="2">
    <source>
        <dbReference type="ARBA" id="ARBA00004167"/>
    </source>
</evidence>
<dbReference type="GO" id="GO:0016020">
    <property type="term" value="C:membrane"/>
    <property type="evidence" value="ECO:0007669"/>
    <property type="project" value="UniProtKB-SubCell"/>
</dbReference>
<dbReference type="InterPro" id="IPR010876">
    <property type="entry name" value="C1orf43"/>
</dbReference>
<keyword evidence="9 10" id="KW-0472">Membrane</keyword>
<proteinExistence type="predicted"/>
<evidence type="ECO:0000256" key="1">
    <source>
        <dbReference type="ARBA" id="ARBA00002620"/>
    </source>
</evidence>
<comment type="subcellular location">
    <subcellularLocation>
        <location evidence="4">Golgi apparatus</location>
    </subcellularLocation>
    <subcellularLocation>
        <location evidence="2">Membrane</location>
        <topology evidence="2">Single-pass membrane protein</topology>
    </subcellularLocation>
    <subcellularLocation>
        <location evidence="3">Mitochondrion</location>
    </subcellularLocation>
</comment>
<dbReference type="PANTHER" id="PTHR21425">
    <property type="entry name" value="NICE-3"/>
    <property type="match status" value="1"/>
</dbReference>
<evidence type="ECO:0000256" key="10">
    <source>
        <dbReference type="SAM" id="Phobius"/>
    </source>
</evidence>
<keyword evidence="12" id="KW-1185">Reference proteome</keyword>
<comment type="caution">
    <text evidence="11">The sequence shown here is derived from an EMBL/GenBank/DDBJ whole genome shotgun (WGS) entry which is preliminary data.</text>
</comment>
<dbReference type="PANTHER" id="PTHR21425:SF2">
    <property type="entry name" value="PROTEIN C1ORF43"/>
    <property type="match status" value="1"/>
</dbReference>
<name>A0AAV9I8N3_9RHOD</name>
<evidence type="ECO:0000256" key="7">
    <source>
        <dbReference type="ARBA" id="ARBA00023034"/>
    </source>
</evidence>
<keyword evidence="7" id="KW-0333">Golgi apparatus</keyword>
<keyword evidence="8" id="KW-0496">Mitochondrion</keyword>
<dbReference type="Pfam" id="PF07406">
    <property type="entry name" value="NICE-3"/>
    <property type="match status" value="1"/>
</dbReference>
<dbReference type="Proteomes" id="UP001300502">
    <property type="component" value="Unassembled WGS sequence"/>
</dbReference>
<evidence type="ECO:0000256" key="9">
    <source>
        <dbReference type="ARBA" id="ARBA00023136"/>
    </source>
</evidence>
<organism evidence="11 12">
    <name type="scientific">Galdieria yellowstonensis</name>
    <dbReference type="NCBI Taxonomy" id="3028027"/>
    <lineage>
        <taxon>Eukaryota</taxon>
        <taxon>Rhodophyta</taxon>
        <taxon>Bangiophyceae</taxon>
        <taxon>Galdieriales</taxon>
        <taxon>Galdieriaceae</taxon>
        <taxon>Galdieria</taxon>
    </lineage>
</organism>
<evidence type="ECO:0000313" key="11">
    <source>
        <dbReference type="EMBL" id="KAK4523667.1"/>
    </source>
</evidence>
<comment type="function">
    <text evidence="1">General regulator of phagocytosis. Required to uptake Gram negative bacterium by macrophages.</text>
</comment>